<feature type="region of interest" description="Disordered" evidence="1">
    <location>
        <begin position="1"/>
        <end position="24"/>
    </location>
</feature>
<sequence length="63" mass="7483">MSSGAYVEEKKRRRSKPSRRNEEVYKHDASLLAARVDEWSFVMLDQSNHEGPRFHRAPRTRPE</sequence>
<evidence type="ECO:0000313" key="2">
    <source>
        <dbReference type="EMBL" id="CAJ1900212.1"/>
    </source>
</evidence>
<evidence type="ECO:0000256" key="1">
    <source>
        <dbReference type="SAM" id="MobiDB-lite"/>
    </source>
</evidence>
<evidence type="ECO:0000313" key="3">
    <source>
        <dbReference type="Proteomes" id="UP001189624"/>
    </source>
</evidence>
<dbReference type="EMBL" id="OY731398">
    <property type="protein sequence ID" value="CAJ1900212.1"/>
    <property type="molecule type" value="Genomic_DNA"/>
</dbReference>
<dbReference type="Gramene" id="rna-AYBTSS11_LOCUS3146">
    <property type="protein sequence ID" value="CAJ1900212.1"/>
    <property type="gene ID" value="gene-AYBTSS11_LOCUS3146"/>
</dbReference>
<dbReference type="Proteomes" id="UP001189624">
    <property type="component" value="Chromosome 1"/>
</dbReference>
<name>A0AA86RY80_9FABA</name>
<reference evidence="2" key="1">
    <citation type="submission" date="2023-10" db="EMBL/GenBank/DDBJ databases">
        <authorList>
            <person name="Domelevo Entfellner J.-B."/>
        </authorList>
    </citation>
    <scope>NUCLEOTIDE SEQUENCE</scope>
</reference>
<proteinExistence type="predicted"/>
<gene>
    <name evidence="2" type="ORF">AYBTSS11_LOCUS3146</name>
</gene>
<dbReference type="AlphaFoldDB" id="A0AA86RY80"/>
<accession>A0AA86RY80</accession>
<protein>
    <submittedName>
        <fullName evidence="2">Uncharacterized protein</fullName>
    </submittedName>
</protein>
<organism evidence="2 3">
    <name type="scientific">Sphenostylis stenocarpa</name>
    <dbReference type="NCBI Taxonomy" id="92480"/>
    <lineage>
        <taxon>Eukaryota</taxon>
        <taxon>Viridiplantae</taxon>
        <taxon>Streptophyta</taxon>
        <taxon>Embryophyta</taxon>
        <taxon>Tracheophyta</taxon>
        <taxon>Spermatophyta</taxon>
        <taxon>Magnoliopsida</taxon>
        <taxon>eudicotyledons</taxon>
        <taxon>Gunneridae</taxon>
        <taxon>Pentapetalae</taxon>
        <taxon>rosids</taxon>
        <taxon>fabids</taxon>
        <taxon>Fabales</taxon>
        <taxon>Fabaceae</taxon>
        <taxon>Papilionoideae</taxon>
        <taxon>50 kb inversion clade</taxon>
        <taxon>NPAAA clade</taxon>
        <taxon>indigoferoid/millettioid clade</taxon>
        <taxon>Phaseoleae</taxon>
        <taxon>Sphenostylis</taxon>
    </lineage>
</organism>
<keyword evidence="3" id="KW-1185">Reference proteome</keyword>